<dbReference type="AlphaFoldDB" id="N6U6Z5"/>
<evidence type="ECO:0000313" key="2">
    <source>
        <dbReference type="Proteomes" id="UP000012429"/>
    </source>
</evidence>
<organism evidence="1 2">
    <name type="scientific">Rhizobium freirei PRF 81</name>
    <dbReference type="NCBI Taxonomy" id="363754"/>
    <lineage>
        <taxon>Bacteria</taxon>
        <taxon>Pseudomonadati</taxon>
        <taxon>Pseudomonadota</taxon>
        <taxon>Alphaproteobacteria</taxon>
        <taxon>Hyphomicrobiales</taxon>
        <taxon>Rhizobiaceae</taxon>
        <taxon>Rhizobium/Agrobacterium group</taxon>
        <taxon>Rhizobium</taxon>
    </lineage>
</organism>
<accession>N6U6Z5</accession>
<comment type="caution">
    <text evidence="1">The sequence shown here is derived from an EMBL/GenBank/DDBJ whole genome shotgun (WGS) entry which is preliminary data.</text>
</comment>
<evidence type="ECO:0000313" key="1">
    <source>
        <dbReference type="EMBL" id="ENN86013.1"/>
    </source>
</evidence>
<dbReference type="RefSeq" id="WP_004122034.1">
    <property type="nucleotide sequence ID" value="NZ_AQHN01000076.1"/>
</dbReference>
<dbReference type="PATRIC" id="fig|363754.4.peg.4310"/>
<name>N6U6Z5_9HYPH</name>
<gene>
    <name evidence="1" type="ORF">RHSP_65469</name>
</gene>
<reference evidence="1 2" key="1">
    <citation type="journal article" date="2012" name="BMC Genomics">
        <title>Genomic basis of broad host range and environmental adaptability of Rhizobium tropici CIAT 899 and Rhizobium sp. PRF 81 which are used in inoculants for common bean (Phaseolus vulgaris L.).</title>
        <authorList>
            <person name="Ormeno-Orrillo E."/>
            <person name="Menna P."/>
            <person name="Almeida L.G."/>
            <person name="Ollero F.J."/>
            <person name="Nicolas M.F."/>
            <person name="Pains Rodrigues E."/>
            <person name="Shigueyoshi Nakatani A."/>
            <person name="Silva Batista J.S."/>
            <person name="Oliveira Chueire L.M."/>
            <person name="Souza R.C."/>
            <person name="Ribeiro Vasconcelos A.T."/>
            <person name="Megias M."/>
            <person name="Hungria M."/>
            <person name="Martinez-Romero E."/>
        </authorList>
    </citation>
    <scope>NUCLEOTIDE SEQUENCE [LARGE SCALE GENOMIC DNA]</scope>
    <source>
        <strain evidence="1 2">PRF 81</strain>
    </source>
</reference>
<keyword evidence="2" id="KW-1185">Reference proteome</keyword>
<sequence length="141" mass="15167">MDMFSKRLWSFGGTILAVTLALSAEANGASCIAAKDSSGYRFTGIIRHEIAELPTGDTENYDTLKLDRPICFYDPNQNDGAEKETIDAVQIIGKGAAVQKRIDANQGRHVKLTFGDFLPAGTAVIHLPVWGDVTALTIVGN</sequence>
<dbReference type="EMBL" id="AQHN01000076">
    <property type="protein sequence ID" value="ENN86013.1"/>
    <property type="molecule type" value="Genomic_DNA"/>
</dbReference>
<proteinExistence type="predicted"/>
<dbReference type="Proteomes" id="UP000012429">
    <property type="component" value="Unassembled WGS sequence"/>
</dbReference>
<protein>
    <submittedName>
        <fullName evidence="1">Uncharacterized protein</fullName>
    </submittedName>
</protein>